<dbReference type="Proteomes" id="UP000051647">
    <property type="component" value="Unassembled WGS sequence"/>
</dbReference>
<dbReference type="NCBIfam" id="NF040897">
    <property type="entry name" value="SPJ_0845_Nterm"/>
    <property type="match status" value="1"/>
</dbReference>
<dbReference type="AlphaFoldDB" id="A0A0R1SRK9"/>
<evidence type="ECO:0000256" key="1">
    <source>
        <dbReference type="SAM" id="MobiDB-lite"/>
    </source>
</evidence>
<proteinExistence type="predicted"/>
<evidence type="ECO:0000313" key="3">
    <source>
        <dbReference type="Proteomes" id="UP000051647"/>
    </source>
</evidence>
<dbReference type="OrthoDB" id="2325514at2"/>
<name>A0A0R1SRK9_9LACO</name>
<keyword evidence="3" id="KW-1185">Reference proteome</keyword>
<protein>
    <submittedName>
        <fullName evidence="2">Uncharacterized protein</fullName>
    </submittedName>
</protein>
<dbReference type="InterPro" id="IPR047909">
    <property type="entry name" value="SPJ_0845-like_N"/>
</dbReference>
<evidence type="ECO:0000313" key="2">
    <source>
        <dbReference type="EMBL" id="KRL67819.1"/>
    </source>
</evidence>
<sequence length="50" mass="5649">MGLTVKRENDFGSLFDKFASLPDDVKKNVERVDSADKKSSKKTDDSKENK</sequence>
<dbReference type="eggNOG" id="ENOG5030AS4">
    <property type="taxonomic scope" value="Bacteria"/>
</dbReference>
<dbReference type="EMBL" id="AZFA01000003">
    <property type="protein sequence ID" value="KRL67819.1"/>
    <property type="molecule type" value="Genomic_DNA"/>
</dbReference>
<reference evidence="2 3" key="1">
    <citation type="journal article" date="2015" name="Genome Announc.">
        <title>Expanding the biotechnology potential of lactobacilli through comparative genomics of 213 strains and associated genera.</title>
        <authorList>
            <person name="Sun Z."/>
            <person name="Harris H.M."/>
            <person name="McCann A."/>
            <person name="Guo C."/>
            <person name="Argimon S."/>
            <person name="Zhang W."/>
            <person name="Yang X."/>
            <person name="Jeffery I.B."/>
            <person name="Cooney J.C."/>
            <person name="Kagawa T.F."/>
            <person name="Liu W."/>
            <person name="Song Y."/>
            <person name="Salvetti E."/>
            <person name="Wrobel A."/>
            <person name="Rasinkangas P."/>
            <person name="Parkhill J."/>
            <person name="Rea M.C."/>
            <person name="O'Sullivan O."/>
            <person name="Ritari J."/>
            <person name="Douillard F.P."/>
            <person name="Paul Ross R."/>
            <person name="Yang R."/>
            <person name="Briner A.E."/>
            <person name="Felis G.E."/>
            <person name="de Vos W.M."/>
            <person name="Barrangou R."/>
            <person name="Klaenhammer T.R."/>
            <person name="Caufield P.W."/>
            <person name="Cui Y."/>
            <person name="Zhang H."/>
            <person name="O'Toole P.W."/>
        </authorList>
    </citation>
    <scope>NUCLEOTIDE SEQUENCE [LARGE SCALE GENOMIC DNA]</scope>
    <source>
        <strain evidence="2 3">DSM 14857</strain>
    </source>
</reference>
<dbReference type="STRING" id="1423815.FC27_GL001355"/>
<dbReference type="RefSeq" id="WP_153381861.1">
    <property type="nucleotide sequence ID" value="NZ_AZFA01000003.1"/>
</dbReference>
<feature type="region of interest" description="Disordered" evidence="1">
    <location>
        <begin position="30"/>
        <end position="50"/>
    </location>
</feature>
<organism evidence="2 3">
    <name type="scientific">Companilactobacillus versmoldensis DSM 14857 = KCTC 3814</name>
    <dbReference type="NCBI Taxonomy" id="1423815"/>
    <lineage>
        <taxon>Bacteria</taxon>
        <taxon>Bacillati</taxon>
        <taxon>Bacillota</taxon>
        <taxon>Bacilli</taxon>
        <taxon>Lactobacillales</taxon>
        <taxon>Lactobacillaceae</taxon>
        <taxon>Companilactobacillus</taxon>
    </lineage>
</organism>
<accession>A0A0R1SRK9</accession>
<gene>
    <name evidence="2" type="ORF">FC27_GL001355</name>
</gene>
<dbReference type="PATRIC" id="fig|1423815.3.peg.1389"/>
<comment type="caution">
    <text evidence="2">The sequence shown here is derived from an EMBL/GenBank/DDBJ whole genome shotgun (WGS) entry which is preliminary data.</text>
</comment>